<dbReference type="SUPFAM" id="SSF48264">
    <property type="entry name" value="Cytochrome P450"/>
    <property type="match status" value="1"/>
</dbReference>
<dbReference type="GO" id="GO:0016705">
    <property type="term" value="F:oxidoreductase activity, acting on paired donors, with incorporation or reduction of molecular oxygen"/>
    <property type="evidence" value="ECO:0007669"/>
    <property type="project" value="InterPro"/>
</dbReference>
<evidence type="ECO:0000256" key="8">
    <source>
        <dbReference type="RuleBase" id="RU000461"/>
    </source>
</evidence>
<dbReference type="Pfam" id="PF00067">
    <property type="entry name" value="p450"/>
    <property type="match status" value="1"/>
</dbReference>
<sequence length="602" mass="68316">MRLVAALFFTSLCIETPCAAFLNPLQHASRGRFEQALASVKPDAGVTSSSDAQGLPFWWEAVWDLDMMKAGNPGEKVKFSDIARVFKSNIEQIYGGYASLDGCPLAEGELTDIADGTMFVGLQQYMRDYGSPYKLCFGPKSFLVISDPVQARHMLRDANANYDKGVLAEILEPIMGKGLIPADPETWSVRRRQIVPAFHKAWLKYMVGLFGFCNQPLIESLDKLVKKGGKVEMEEKFCSVALDIIGKSVFNYEFGSVTDESPVVRAVYSALVEAEHRSMTPAPYWDLPFANQLVPRLRKFNADLKILNDVLDNLISRAKQTRSVEDIEELEKRNYAEVDDPSMLRFLVDMRGADIDNKQLRDDLMTMLVAGHETTAAVLTWALFELTKNPACMDKVREEIDRVVGDREPTYDDIMEMKYLRLVVAETLRLYPQPPLLIRRCRTEDNLPNGGGREATVIRGMDIFLALYNIHRDERFWPNPDEFDPMRFTRPYQNPDVPEWGGFDPKKWENKLCPTEIASDFAYLPFGGGQRKCIGDEFAVLEAVVTLSMVLRRFEFAFDESKMTNVDIADHPMNLEHPVGMRTGATIHTRRGLNMVVKRREI</sequence>
<evidence type="ECO:0000256" key="5">
    <source>
        <dbReference type="ARBA" id="ARBA00023004"/>
    </source>
</evidence>
<dbReference type="Proteomes" id="UP001295423">
    <property type="component" value="Unassembled WGS sequence"/>
</dbReference>
<evidence type="ECO:0000256" key="6">
    <source>
        <dbReference type="ARBA" id="ARBA00023033"/>
    </source>
</evidence>
<feature type="signal peptide" evidence="9">
    <location>
        <begin position="1"/>
        <end position="20"/>
    </location>
</feature>
<evidence type="ECO:0000256" key="1">
    <source>
        <dbReference type="ARBA" id="ARBA00010617"/>
    </source>
</evidence>
<dbReference type="EMBL" id="CAKOGP040000558">
    <property type="protein sequence ID" value="CAJ1936779.1"/>
    <property type="molecule type" value="Genomic_DNA"/>
</dbReference>
<dbReference type="PRINTS" id="PR00385">
    <property type="entry name" value="P450"/>
</dbReference>
<evidence type="ECO:0000313" key="10">
    <source>
        <dbReference type="EMBL" id="CAJ1936779.1"/>
    </source>
</evidence>
<dbReference type="PROSITE" id="PS00086">
    <property type="entry name" value="CYTOCHROME_P450"/>
    <property type="match status" value="1"/>
</dbReference>
<dbReference type="Gene3D" id="1.10.630.10">
    <property type="entry name" value="Cytochrome P450"/>
    <property type="match status" value="1"/>
</dbReference>
<keyword evidence="9" id="KW-0732">Signal</keyword>
<dbReference type="InterPro" id="IPR001128">
    <property type="entry name" value="Cyt_P450"/>
</dbReference>
<evidence type="ECO:0000256" key="2">
    <source>
        <dbReference type="ARBA" id="ARBA00022617"/>
    </source>
</evidence>
<keyword evidence="4 8" id="KW-0560">Oxidoreductase</keyword>
<comment type="similarity">
    <text evidence="1 8">Belongs to the cytochrome P450 family.</text>
</comment>
<evidence type="ECO:0000256" key="4">
    <source>
        <dbReference type="ARBA" id="ARBA00023002"/>
    </source>
</evidence>
<dbReference type="CDD" id="cd11046">
    <property type="entry name" value="CYP97"/>
    <property type="match status" value="1"/>
</dbReference>
<dbReference type="GO" id="GO:0020037">
    <property type="term" value="F:heme binding"/>
    <property type="evidence" value="ECO:0007669"/>
    <property type="project" value="InterPro"/>
</dbReference>
<gene>
    <name evidence="10" type="ORF">CYCCA115_LOCUS5362</name>
</gene>
<organism evidence="10 11">
    <name type="scientific">Cylindrotheca closterium</name>
    <dbReference type="NCBI Taxonomy" id="2856"/>
    <lineage>
        <taxon>Eukaryota</taxon>
        <taxon>Sar</taxon>
        <taxon>Stramenopiles</taxon>
        <taxon>Ochrophyta</taxon>
        <taxon>Bacillariophyta</taxon>
        <taxon>Bacillariophyceae</taxon>
        <taxon>Bacillariophycidae</taxon>
        <taxon>Bacillariales</taxon>
        <taxon>Bacillariaceae</taxon>
        <taxon>Cylindrotheca</taxon>
    </lineage>
</organism>
<evidence type="ECO:0000256" key="9">
    <source>
        <dbReference type="SAM" id="SignalP"/>
    </source>
</evidence>
<comment type="caution">
    <text evidence="10">The sequence shown here is derived from an EMBL/GenBank/DDBJ whole genome shotgun (WGS) entry which is preliminary data.</text>
</comment>
<proteinExistence type="inferred from homology"/>
<dbReference type="AlphaFoldDB" id="A0AAD2FK20"/>
<feature type="chain" id="PRO_5042025167" evidence="9">
    <location>
        <begin position="21"/>
        <end position="602"/>
    </location>
</feature>
<protein>
    <submittedName>
        <fullName evidence="10">Uncharacterized protein</fullName>
    </submittedName>
</protein>
<keyword evidence="3 7" id="KW-0479">Metal-binding</keyword>
<dbReference type="GO" id="GO:0005506">
    <property type="term" value="F:iron ion binding"/>
    <property type="evidence" value="ECO:0007669"/>
    <property type="project" value="InterPro"/>
</dbReference>
<keyword evidence="6 8" id="KW-0503">Monooxygenase</keyword>
<name>A0AAD2FK20_9STRA</name>
<keyword evidence="11" id="KW-1185">Reference proteome</keyword>
<comment type="cofactor">
    <cofactor evidence="7">
        <name>heme</name>
        <dbReference type="ChEBI" id="CHEBI:30413"/>
    </cofactor>
</comment>
<dbReference type="InterPro" id="IPR017972">
    <property type="entry name" value="Cyt_P450_CS"/>
</dbReference>
<evidence type="ECO:0000256" key="3">
    <source>
        <dbReference type="ARBA" id="ARBA00022723"/>
    </source>
</evidence>
<dbReference type="PRINTS" id="PR00463">
    <property type="entry name" value="EP450I"/>
</dbReference>
<dbReference type="PANTHER" id="PTHR24291">
    <property type="entry name" value="CYTOCHROME P450 FAMILY 4"/>
    <property type="match status" value="1"/>
</dbReference>
<reference evidence="10" key="1">
    <citation type="submission" date="2023-08" db="EMBL/GenBank/DDBJ databases">
        <authorList>
            <person name="Audoor S."/>
            <person name="Bilcke G."/>
        </authorList>
    </citation>
    <scope>NUCLEOTIDE SEQUENCE</scope>
</reference>
<keyword evidence="2 7" id="KW-0349">Heme</keyword>
<dbReference type="PANTHER" id="PTHR24291:SF50">
    <property type="entry name" value="BIFUNCTIONAL ALBAFLAVENONE MONOOXYGENASE_TERPENE SYNTHASE"/>
    <property type="match status" value="1"/>
</dbReference>
<feature type="binding site" description="axial binding residue" evidence="7">
    <location>
        <position position="533"/>
    </location>
    <ligand>
        <name>heme</name>
        <dbReference type="ChEBI" id="CHEBI:30413"/>
    </ligand>
    <ligandPart>
        <name>Fe</name>
        <dbReference type="ChEBI" id="CHEBI:18248"/>
    </ligandPart>
</feature>
<evidence type="ECO:0000256" key="7">
    <source>
        <dbReference type="PIRSR" id="PIRSR602401-1"/>
    </source>
</evidence>
<evidence type="ECO:0000313" key="11">
    <source>
        <dbReference type="Proteomes" id="UP001295423"/>
    </source>
</evidence>
<keyword evidence="5 7" id="KW-0408">Iron</keyword>
<dbReference type="InterPro" id="IPR002401">
    <property type="entry name" value="Cyt_P450_E_grp-I"/>
</dbReference>
<dbReference type="InterPro" id="IPR050196">
    <property type="entry name" value="Cytochrome_P450_Monoox"/>
</dbReference>
<dbReference type="GO" id="GO:0004497">
    <property type="term" value="F:monooxygenase activity"/>
    <property type="evidence" value="ECO:0007669"/>
    <property type="project" value="UniProtKB-KW"/>
</dbReference>
<dbReference type="InterPro" id="IPR036396">
    <property type="entry name" value="Cyt_P450_sf"/>
</dbReference>
<accession>A0AAD2FK20</accession>